<dbReference type="GO" id="GO:0004017">
    <property type="term" value="F:AMP kinase activity"/>
    <property type="evidence" value="ECO:0007669"/>
    <property type="project" value="EnsemblFungi"/>
</dbReference>
<dbReference type="GO" id="GO:0010780">
    <property type="term" value="P:meiotic DNA double-strand break formation involved in reciprocal meiotic recombination"/>
    <property type="evidence" value="ECO:0007669"/>
    <property type="project" value="EnsemblFungi"/>
</dbReference>
<keyword evidence="9 16" id="KW-0227">DNA damage</keyword>
<keyword evidence="11 16" id="KW-0269">Exonuclease</keyword>
<feature type="compositionally biased region" description="Polar residues" evidence="19">
    <location>
        <begin position="563"/>
        <end position="573"/>
    </location>
</feature>
<evidence type="ECO:0000313" key="21">
    <source>
        <dbReference type="EMBL" id="PJF19938.1"/>
    </source>
</evidence>
<dbReference type="PANTHER" id="PTHR10139:SF1">
    <property type="entry name" value="DOUBLE-STRAND BREAK REPAIR PROTEIN MRE11"/>
    <property type="match status" value="1"/>
</dbReference>
<dbReference type="InterPro" id="IPR007281">
    <property type="entry name" value="Mre11_DNA-bd"/>
</dbReference>
<evidence type="ECO:0000256" key="4">
    <source>
        <dbReference type="ARBA" id="ARBA00009028"/>
    </source>
</evidence>
<feature type="active site" description="Proton donor" evidence="17">
    <location>
        <position position="120"/>
    </location>
</feature>
<evidence type="ECO:0000256" key="18">
    <source>
        <dbReference type="RuleBase" id="RU003447"/>
    </source>
</evidence>
<dbReference type="Gene3D" id="3.30.110.110">
    <property type="entry name" value="Mre11, capping domain"/>
    <property type="match status" value="1"/>
</dbReference>
<evidence type="ECO:0000256" key="7">
    <source>
        <dbReference type="ARBA" id="ARBA00022723"/>
    </source>
</evidence>
<dbReference type="GO" id="GO:0060090">
    <property type="term" value="F:molecular adaptor activity"/>
    <property type="evidence" value="ECO:0007669"/>
    <property type="project" value="EnsemblFungi"/>
</dbReference>
<dbReference type="GO" id="GO:0003691">
    <property type="term" value="F:double-stranded telomeric DNA binding"/>
    <property type="evidence" value="ECO:0007669"/>
    <property type="project" value="EnsemblFungi"/>
</dbReference>
<dbReference type="EMBL" id="MTSL01000025">
    <property type="protein sequence ID" value="PJF19938.1"/>
    <property type="molecule type" value="Genomic_DNA"/>
</dbReference>
<proteinExistence type="inferred from homology"/>
<dbReference type="GO" id="GO:0062176">
    <property type="term" value="P:R-loop processing"/>
    <property type="evidence" value="ECO:0007669"/>
    <property type="project" value="EnsemblFungi"/>
</dbReference>
<dbReference type="GO" id="GO:0008296">
    <property type="term" value="F:3'-5'-DNA exonuclease activity"/>
    <property type="evidence" value="ECO:0007669"/>
    <property type="project" value="EnsemblFungi"/>
</dbReference>
<dbReference type="GO" id="GO:0030870">
    <property type="term" value="C:Mre11 complex"/>
    <property type="evidence" value="ECO:0007669"/>
    <property type="project" value="UniProtKB-UniRule"/>
</dbReference>
<feature type="region of interest" description="Disordered" evidence="19">
    <location>
        <begin position="514"/>
        <end position="580"/>
    </location>
</feature>
<dbReference type="GO" id="GO:0035753">
    <property type="term" value="P:maintenance of DNA trinucleotide repeats"/>
    <property type="evidence" value="ECO:0007669"/>
    <property type="project" value="EnsemblFungi"/>
</dbReference>
<keyword evidence="8 16" id="KW-0255">Endonuclease</keyword>
<dbReference type="GO" id="GO:0000723">
    <property type="term" value="P:telomere maintenance"/>
    <property type="evidence" value="ECO:0007669"/>
    <property type="project" value="EnsemblFungi"/>
</dbReference>
<dbReference type="PANTHER" id="PTHR10139">
    <property type="entry name" value="DOUBLE-STRAND BREAK REPAIR PROTEIN MRE11"/>
    <property type="match status" value="1"/>
</dbReference>
<evidence type="ECO:0000313" key="22">
    <source>
        <dbReference type="Proteomes" id="UP000240830"/>
    </source>
</evidence>
<dbReference type="InterPro" id="IPR041796">
    <property type="entry name" value="Mre11_N"/>
</dbReference>
<dbReference type="InterPro" id="IPR004843">
    <property type="entry name" value="Calcineurin-like_PHP"/>
</dbReference>
<keyword evidence="6 16" id="KW-0540">Nuclease</keyword>
<comment type="subcellular location">
    <subcellularLocation>
        <location evidence="3">Chromosome</location>
    </subcellularLocation>
    <subcellularLocation>
        <location evidence="2 16">Nucleus</location>
    </subcellularLocation>
</comment>
<dbReference type="GO" id="GO:1990918">
    <property type="term" value="P:double-strand break repair involved in meiotic recombination"/>
    <property type="evidence" value="ECO:0007669"/>
    <property type="project" value="EnsemblFungi"/>
</dbReference>
<accession>A0A2H9TQ96</accession>
<dbReference type="SUPFAM" id="SSF56300">
    <property type="entry name" value="Metallo-dependent phosphatases"/>
    <property type="match status" value="1"/>
</dbReference>
<protein>
    <recommendedName>
        <fullName evidence="16">Double-strand break repair protein</fullName>
    </recommendedName>
</protein>
<dbReference type="NCBIfam" id="TIGR00583">
    <property type="entry name" value="mre11"/>
    <property type="match status" value="1"/>
</dbReference>
<feature type="compositionally biased region" description="Polar residues" evidence="19">
    <location>
        <begin position="514"/>
        <end position="532"/>
    </location>
</feature>
<evidence type="ECO:0000256" key="19">
    <source>
        <dbReference type="SAM" id="MobiDB-lite"/>
    </source>
</evidence>
<name>A0A2H9TQ96_9FUNG</name>
<comment type="similarity">
    <text evidence="4 16 18">Belongs to the MRE11/RAD32 family.</text>
</comment>
<evidence type="ECO:0000256" key="16">
    <source>
        <dbReference type="PIRNR" id="PIRNR000882"/>
    </source>
</evidence>
<dbReference type="InterPro" id="IPR029052">
    <property type="entry name" value="Metallo-depent_PP-like"/>
</dbReference>
<dbReference type="FunFam" id="3.60.21.10:FF:000011">
    <property type="entry name" value="Double-strand break repair protein"/>
    <property type="match status" value="1"/>
</dbReference>
<sequence>MSSTLSILIATDNHLGYNEKDVLRGDDSFKTFEEILQIARSHSVDCMLLGGDLFHENRPSRLTLHRTLELLRHYCLGSRPCSLELLSDPAVNFPSKFGTVNYEDPNYNVALPVFAIHGNHDDPTGEGGLSSLDLLSTAGLLNYFGKTNSVDDISMVPVLLRKGATKLALYGLGAVRDERLHRTFLQRKVKLLRPPDADDWYNMLLLHQNRVAHGPTNYIPESFIDDFVDLVIWGHEHECQACEPDTCPRGFTVCQPGSSVATSLSEGETRKKHVVILEITGRTMKMIPVPLKSVRPFLMRDVSLKQVPDLQIHDVKAISRHLTQQIEEMILIARSEWDADNSSDSGEFPLPLIRLRVDYSANLDSDGFASSFSIMNPQRFGQQFVGRIANPRDAVSFMRRRQLAVIKKKPSETATTTRSEATRVEDLVTHFLGCQKLDLFPQNEFSDTVRIAVEKDDREAISSFVKQAMERALGTVAGSLERELLREEFEKSRKLREDEWGRMHSGIEEFRPSVQSALDTSSRTVPAPSTRSKAVKRPTSLISAKGSAKQVRLDLTAVDENTRPSSPEMSTNHRNLRRAQ</sequence>
<dbReference type="InterPro" id="IPR038487">
    <property type="entry name" value="Mre11_capping_dom"/>
</dbReference>
<dbReference type="InterPro" id="IPR003701">
    <property type="entry name" value="Mre11"/>
</dbReference>
<evidence type="ECO:0000256" key="11">
    <source>
        <dbReference type="ARBA" id="ARBA00022839"/>
    </source>
</evidence>
<reference evidence="21 22" key="1">
    <citation type="submission" date="2016-10" db="EMBL/GenBank/DDBJ databases">
        <title>The genome of Paramicrosporidium saccamoebae is the missing link in understanding Cryptomycota and Microsporidia evolution.</title>
        <authorList>
            <person name="Quandt C.A."/>
            <person name="Beaudet D."/>
            <person name="Corsaro D."/>
            <person name="Michel R."/>
            <person name="Corradi N."/>
            <person name="James T."/>
        </authorList>
    </citation>
    <scope>NUCLEOTIDE SEQUENCE [LARGE SCALE GENOMIC DNA]</scope>
    <source>
        <strain evidence="21 22">KSL3</strain>
    </source>
</reference>
<dbReference type="SMART" id="SM01347">
    <property type="entry name" value="Mre11_DNA_bind"/>
    <property type="match status" value="1"/>
</dbReference>
<dbReference type="GO" id="GO:0007095">
    <property type="term" value="P:mitotic G2 DNA damage checkpoint signaling"/>
    <property type="evidence" value="ECO:0007669"/>
    <property type="project" value="TreeGrafter"/>
</dbReference>
<gene>
    <name evidence="21" type="ORF">PSACC_00251</name>
</gene>
<evidence type="ECO:0000256" key="17">
    <source>
        <dbReference type="PIRSR" id="PIRSR000882-1"/>
    </source>
</evidence>
<dbReference type="Pfam" id="PF04152">
    <property type="entry name" value="Mre11_DNA_bind"/>
    <property type="match status" value="1"/>
</dbReference>
<evidence type="ECO:0000256" key="13">
    <source>
        <dbReference type="ARBA" id="ARBA00023211"/>
    </source>
</evidence>
<comment type="caution">
    <text evidence="21">The sequence shown here is derived from an EMBL/GenBank/DDBJ whole genome shotgun (WGS) entry which is preliminary data.</text>
</comment>
<keyword evidence="12 16" id="KW-0234">DNA repair</keyword>
<dbReference type="GO" id="GO:0000727">
    <property type="term" value="P:double-strand break repair via break-induced replication"/>
    <property type="evidence" value="ECO:0007669"/>
    <property type="project" value="EnsemblFungi"/>
</dbReference>
<dbReference type="Pfam" id="PF00149">
    <property type="entry name" value="Metallophos"/>
    <property type="match status" value="1"/>
</dbReference>
<evidence type="ECO:0000256" key="10">
    <source>
        <dbReference type="ARBA" id="ARBA00022801"/>
    </source>
</evidence>
<evidence type="ECO:0000256" key="8">
    <source>
        <dbReference type="ARBA" id="ARBA00022759"/>
    </source>
</evidence>
<dbReference type="GO" id="GO:0043047">
    <property type="term" value="F:single-stranded telomeric DNA binding"/>
    <property type="evidence" value="ECO:0007669"/>
    <property type="project" value="EnsemblFungi"/>
</dbReference>
<evidence type="ECO:0000256" key="6">
    <source>
        <dbReference type="ARBA" id="ARBA00022722"/>
    </source>
</evidence>
<keyword evidence="13 16" id="KW-0464">Manganese</keyword>
<dbReference type="GO" id="GO:0000014">
    <property type="term" value="F:single-stranded DNA endodeoxyribonuclease activity"/>
    <property type="evidence" value="ECO:0007669"/>
    <property type="project" value="TreeGrafter"/>
</dbReference>
<dbReference type="GO" id="GO:0010791">
    <property type="term" value="P:DNA double-strand break processing involved in repair via synthesis-dependent strand annealing"/>
    <property type="evidence" value="ECO:0007669"/>
    <property type="project" value="EnsemblFungi"/>
</dbReference>
<dbReference type="PIRSF" id="PIRSF000882">
    <property type="entry name" value="DSB_repair_MRE11"/>
    <property type="match status" value="1"/>
</dbReference>
<dbReference type="GO" id="GO:0006357">
    <property type="term" value="P:regulation of transcription by RNA polymerase II"/>
    <property type="evidence" value="ECO:0007669"/>
    <property type="project" value="EnsemblFungi"/>
</dbReference>
<evidence type="ECO:0000256" key="1">
    <source>
        <dbReference type="ARBA" id="ARBA00001936"/>
    </source>
</evidence>
<evidence type="ECO:0000256" key="12">
    <source>
        <dbReference type="ARBA" id="ARBA00023204"/>
    </source>
</evidence>
<dbReference type="AlphaFoldDB" id="A0A2H9TQ96"/>
<comment type="function">
    <text evidence="16">Core component of the MRN complex, which plays a central role in double-strand break (DSB) repair, DNA recombination, maintenance of telomere integrity and meiosis. The MRN complex is involved in the repair of DNA double-strand breaks (DSBs) via homologous recombination (HR), an error-free mechanism which primarily occurs during S and G2 phases. The complex (1) mediates the end resection of damaged DNA, which generates proper single-stranded DNA, a key initial steps in HR, and is (2) required for the recruitment of other repair factors and efficient activation of ATM and ATR upon DNA damage. Within the MRN complex, MRE11 possesses both single-strand endonuclease activity and double-strand-specific 3'-5' exonuclease activity. MRE11 first endonucleolytically cleaves the 5' strand at DNA DSB ends to prevent non-homologous end joining (NHEJ) and licence HR. It then generates a single-stranded DNA gap via 3' to 5' exonucleolytic degradation, which is required for single-strand invasion and recombination.</text>
</comment>
<dbReference type="GO" id="GO:0006303">
    <property type="term" value="P:double-strand break repair via nonhomologous end joining"/>
    <property type="evidence" value="ECO:0007669"/>
    <property type="project" value="EnsemblFungi"/>
</dbReference>
<dbReference type="CDD" id="cd00840">
    <property type="entry name" value="MPP_Mre11_N"/>
    <property type="match status" value="1"/>
</dbReference>
<keyword evidence="14 16" id="KW-0539">Nucleus</keyword>
<dbReference type="Gene3D" id="3.60.21.10">
    <property type="match status" value="1"/>
</dbReference>
<dbReference type="STRING" id="1246581.A0A2H9TQ96"/>
<dbReference type="OrthoDB" id="30417at2759"/>
<feature type="domain" description="Mre11 DNA-binding" evidence="20">
    <location>
        <begin position="284"/>
        <end position="452"/>
    </location>
</feature>
<dbReference type="GO" id="GO:0035861">
    <property type="term" value="C:site of double-strand break"/>
    <property type="evidence" value="ECO:0007669"/>
    <property type="project" value="EnsemblFungi"/>
</dbReference>
<keyword evidence="10 16" id="KW-0378">Hydrolase</keyword>
<keyword evidence="5" id="KW-0158">Chromosome</keyword>
<dbReference type="GO" id="GO:0006284">
    <property type="term" value="P:base-excision repair"/>
    <property type="evidence" value="ECO:0007669"/>
    <property type="project" value="EnsemblFungi"/>
</dbReference>
<dbReference type="GO" id="GO:0030145">
    <property type="term" value="F:manganese ion binding"/>
    <property type="evidence" value="ECO:0007669"/>
    <property type="project" value="UniProtKB-UniRule"/>
</dbReference>
<evidence type="ECO:0000259" key="20">
    <source>
        <dbReference type="SMART" id="SM01347"/>
    </source>
</evidence>
<dbReference type="GO" id="GO:0140445">
    <property type="term" value="C:chromosome, telomeric repeat region"/>
    <property type="evidence" value="ECO:0007669"/>
    <property type="project" value="EnsemblFungi"/>
</dbReference>
<evidence type="ECO:0000256" key="2">
    <source>
        <dbReference type="ARBA" id="ARBA00004123"/>
    </source>
</evidence>
<evidence type="ECO:0000256" key="3">
    <source>
        <dbReference type="ARBA" id="ARBA00004286"/>
    </source>
</evidence>
<keyword evidence="22" id="KW-1185">Reference proteome</keyword>
<evidence type="ECO:0000256" key="15">
    <source>
        <dbReference type="ARBA" id="ARBA00023254"/>
    </source>
</evidence>
<keyword evidence="15 16" id="KW-0469">Meiosis</keyword>
<dbReference type="Proteomes" id="UP000240830">
    <property type="component" value="Unassembled WGS sequence"/>
</dbReference>
<dbReference type="GO" id="GO:0051880">
    <property type="term" value="F:G-quadruplex DNA binding"/>
    <property type="evidence" value="ECO:0007669"/>
    <property type="project" value="EnsemblFungi"/>
</dbReference>
<comment type="cofactor">
    <cofactor evidence="1 16">
        <name>Mn(2+)</name>
        <dbReference type="ChEBI" id="CHEBI:29035"/>
    </cofactor>
</comment>
<evidence type="ECO:0000256" key="9">
    <source>
        <dbReference type="ARBA" id="ARBA00022763"/>
    </source>
</evidence>
<organism evidence="21 22">
    <name type="scientific">Paramicrosporidium saccamoebae</name>
    <dbReference type="NCBI Taxonomy" id="1246581"/>
    <lineage>
        <taxon>Eukaryota</taxon>
        <taxon>Fungi</taxon>
        <taxon>Fungi incertae sedis</taxon>
        <taxon>Cryptomycota</taxon>
        <taxon>Cryptomycota incertae sedis</taxon>
        <taxon>Paramicrosporidium</taxon>
    </lineage>
</organism>
<evidence type="ECO:0000256" key="5">
    <source>
        <dbReference type="ARBA" id="ARBA00022454"/>
    </source>
</evidence>
<keyword evidence="7" id="KW-0479">Metal-binding</keyword>
<dbReference type="GO" id="GO:0097552">
    <property type="term" value="P:mitochondrial double-strand break repair via homologous recombination"/>
    <property type="evidence" value="ECO:0007669"/>
    <property type="project" value="EnsemblFungi"/>
</dbReference>
<evidence type="ECO:0000256" key="14">
    <source>
        <dbReference type="ARBA" id="ARBA00023242"/>
    </source>
</evidence>
<dbReference type="GO" id="GO:0031573">
    <property type="term" value="P:mitotic intra-S DNA damage checkpoint signaling"/>
    <property type="evidence" value="ECO:0007669"/>
    <property type="project" value="EnsemblFungi"/>
</dbReference>